<feature type="region of interest" description="Disordered" evidence="1">
    <location>
        <begin position="182"/>
        <end position="279"/>
    </location>
</feature>
<dbReference type="AlphaFoldDB" id="B0D127"/>
<dbReference type="GeneID" id="6072977"/>
<dbReference type="OrthoDB" id="5572844at2759"/>
<reference evidence="2 3" key="1">
    <citation type="journal article" date="2008" name="Nature">
        <title>The genome of Laccaria bicolor provides insights into mycorrhizal symbiosis.</title>
        <authorList>
            <person name="Martin F."/>
            <person name="Aerts A."/>
            <person name="Ahren D."/>
            <person name="Brun A."/>
            <person name="Danchin E.G.J."/>
            <person name="Duchaussoy F."/>
            <person name="Gibon J."/>
            <person name="Kohler A."/>
            <person name="Lindquist E."/>
            <person name="Pereda V."/>
            <person name="Salamov A."/>
            <person name="Shapiro H.J."/>
            <person name="Wuyts J."/>
            <person name="Blaudez D."/>
            <person name="Buee M."/>
            <person name="Brokstein P."/>
            <person name="Canbaeck B."/>
            <person name="Cohen D."/>
            <person name="Courty P.E."/>
            <person name="Coutinho P.M."/>
            <person name="Delaruelle C."/>
            <person name="Detter J.C."/>
            <person name="Deveau A."/>
            <person name="DiFazio S."/>
            <person name="Duplessis S."/>
            <person name="Fraissinet-Tachet L."/>
            <person name="Lucic E."/>
            <person name="Frey-Klett P."/>
            <person name="Fourrey C."/>
            <person name="Feussner I."/>
            <person name="Gay G."/>
            <person name="Grimwood J."/>
            <person name="Hoegger P.J."/>
            <person name="Jain P."/>
            <person name="Kilaru S."/>
            <person name="Labbe J."/>
            <person name="Lin Y.C."/>
            <person name="Legue V."/>
            <person name="Le Tacon F."/>
            <person name="Marmeisse R."/>
            <person name="Melayah D."/>
            <person name="Montanini B."/>
            <person name="Muratet M."/>
            <person name="Nehls U."/>
            <person name="Niculita-Hirzel H."/>
            <person name="Oudot-Le Secq M.P."/>
            <person name="Peter M."/>
            <person name="Quesneville H."/>
            <person name="Rajashekar B."/>
            <person name="Reich M."/>
            <person name="Rouhier N."/>
            <person name="Schmutz J."/>
            <person name="Yin T."/>
            <person name="Chalot M."/>
            <person name="Henrissat B."/>
            <person name="Kuees U."/>
            <person name="Lucas S."/>
            <person name="Van de Peer Y."/>
            <person name="Podila G.K."/>
            <person name="Polle A."/>
            <person name="Pukkila P.J."/>
            <person name="Richardson P.M."/>
            <person name="Rouze P."/>
            <person name="Sanders I.R."/>
            <person name="Stajich J.E."/>
            <person name="Tunlid A."/>
            <person name="Tuskan G."/>
            <person name="Grigoriev I.V."/>
        </authorList>
    </citation>
    <scope>NUCLEOTIDE SEQUENCE [LARGE SCALE GENOMIC DNA]</scope>
    <source>
        <strain evidence="3">S238N-H82 / ATCC MYA-4686</strain>
    </source>
</reference>
<organism evidence="3">
    <name type="scientific">Laccaria bicolor (strain S238N-H82 / ATCC MYA-4686)</name>
    <name type="common">Bicoloured deceiver</name>
    <name type="synonym">Laccaria laccata var. bicolor</name>
    <dbReference type="NCBI Taxonomy" id="486041"/>
    <lineage>
        <taxon>Eukaryota</taxon>
        <taxon>Fungi</taxon>
        <taxon>Dikarya</taxon>
        <taxon>Basidiomycota</taxon>
        <taxon>Agaricomycotina</taxon>
        <taxon>Agaricomycetes</taxon>
        <taxon>Agaricomycetidae</taxon>
        <taxon>Agaricales</taxon>
        <taxon>Agaricineae</taxon>
        <taxon>Hydnangiaceae</taxon>
        <taxon>Laccaria</taxon>
    </lineage>
</organism>
<evidence type="ECO:0000313" key="2">
    <source>
        <dbReference type="EMBL" id="EDR11928.1"/>
    </source>
</evidence>
<dbReference type="GO" id="GO:0003677">
    <property type="term" value="F:DNA binding"/>
    <property type="evidence" value="ECO:0007669"/>
    <property type="project" value="TreeGrafter"/>
</dbReference>
<dbReference type="Proteomes" id="UP000001194">
    <property type="component" value="Unassembled WGS sequence"/>
</dbReference>
<dbReference type="HOGENOM" id="CLU_028895_2_0_1"/>
<dbReference type="RefSeq" id="XP_001877825.1">
    <property type="nucleotide sequence ID" value="XM_001877790.1"/>
</dbReference>
<dbReference type="KEGG" id="lbc:LACBIDRAFT_313889"/>
<name>B0D127_LACBS</name>
<protein>
    <submittedName>
        <fullName evidence="2">Predicted protein</fullName>
    </submittedName>
</protein>
<evidence type="ECO:0000313" key="3">
    <source>
        <dbReference type="Proteomes" id="UP000001194"/>
    </source>
</evidence>
<accession>B0D127</accession>
<sequence>MQRATCTGIRIRSPSDARVIFHGVVLDILPMVTRRLDTEERSLISPGHVYVWEERGPHAELTGVGIERWTDGIRWGPSRVREGFLFYHEKQASGHFCSDSLYDPATPRVVGPLLTHPPFTFRSSSSDYSRTILIKQTYTVFVDTPRGQQKWHLIAYFTEESLDRLQSIEDIPELASLRVPHGKYKSARSAKGRPDHIFNPENDENPEFSRLEYVPYAPNLRSASDNPEPPATNRPSTRIDLPLRDHKGSTKTGSASSASSNVKPNSLAPLTYLENIPPPRRHPMDEKALMLFQAYGL</sequence>
<feature type="compositionally biased region" description="Basic residues" evidence="1">
    <location>
        <begin position="182"/>
        <end position="191"/>
    </location>
</feature>
<gene>
    <name evidence="2" type="ORF">LACBIDRAFT_313889</name>
</gene>
<dbReference type="InterPro" id="IPR018608">
    <property type="entry name" value="Gti1/Pac2"/>
</dbReference>
<dbReference type="PANTHER" id="PTHR28027">
    <property type="entry name" value="TRANSCRIPTIONAL REGULATOR MIT1"/>
    <property type="match status" value="1"/>
</dbReference>
<keyword evidence="3" id="KW-1185">Reference proteome</keyword>
<dbReference type="EMBL" id="DS547095">
    <property type="protein sequence ID" value="EDR11928.1"/>
    <property type="molecule type" value="Genomic_DNA"/>
</dbReference>
<dbReference type="PANTHER" id="PTHR28027:SF1">
    <property type="entry name" value="CAMP INDEPENDENT REGULATORY PROTEIN (AFU_ORTHOLOGUE AFUA_3G09640)"/>
    <property type="match status" value="1"/>
</dbReference>
<evidence type="ECO:0000256" key="1">
    <source>
        <dbReference type="SAM" id="MobiDB-lite"/>
    </source>
</evidence>
<feature type="compositionally biased region" description="Low complexity" evidence="1">
    <location>
        <begin position="250"/>
        <end position="260"/>
    </location>
</feature>
<dbReference type="Pfam" id="PF09729">
    <property type="entry name" value="Gti1_Pac2"/>
    <property type="match status" value="1"/>
</dbReference>
<dbReference type="InParanoid" id="B0D127"/>
<proteinExistence type="predicted"/>